<comment type="caution">
    <text evidence="1">The sequence shown here is derived from an EMBL/GenBank/DDBJ whole genome shotgun (WGS) entry which is preliminary data.</text>
</comment>
<evidence type="ECO:0000313" key="1">
    <source>
        <dbReference type="EMBL" id="MFB9206831.1"/>
    </source>
</evidence>
<keyword evidence="2" id="KW-1185">Reference proteome</keyword>
<name>A0ABV5IQQ7_9ACTN</name>
<dbReference type="Proteomes" id="UP001589647">
    <property type="component" value="Unassembled WGS sequence"/>
</dbReference>
<dbReference type="EMBL" id="JBHMEI010000041">
    <property type="protein sequence ID" value="MFB9206831.1"/>
    <property type="molecule type" value="Genomic_DNA"/>
</dbReference>
<sequence length="173" mass="19993">MTWWVALIAGAFGLLGALCGAQLQAWNARKDRAEQQQFEKQQRDLTVRRELYAEFARIADESADVLMRIYHTSQWLVGLDKDDELRPELEEDAKEARDNFDEMILTLKTIRWQIELVAPANVIASVAAIHNTFSESELMKNPDDYDYLVKAIRQFVKQGRIDLGHPPNEDFRV</sequence>
<dbReference type="RefSeq" id="WP_189654277.1">
    <property type="nucleotide sequence ID" value="NZ_BMRC01000069.1"/>
</dbReference>
<evidence type="ECO:0000313" key="2">
    <source>
        <dbReference type="Proteomes" id="UP001589647"/>
    </source>
</evidence>
<accession>A0ABV5IQQ7</accession>
<organism evidence="1 2">
    <name type="scientific">Nonomuraea spiralis</name>
    <dbReference type="NCBI Taxonomy" id="46182"/>
    <lineage>
        <taxon>Bacteria</taxon>
        <taxon>Bacillati</taxon>
        <taxon>Actinomycetota</taxon>
        <taxon>Actinomycetes</taxon>
        <taxon>Streptosporangiales</taxon>
        <taxon>Streptosporangiaceae</taxon>
        <taxon>Nonomuraea</taxon>
    </lineage>
</organism>
<gene>
    <name evidence="1" type="ORF">ACFFV7_36970</name>
</gene>
<protein>
    <submittedName>
        <fullName evidence="1">Uncharacterized protein</fullName>
    </submittedName>
</protein>
<reference evidence="1 2" key="1">
    <citation type="submission" date="2024-09" db="EMBL/GenBank/DDBJ databases">
        <authorList>
            <person name="Sun Q."/>
            <person name="Mori K."/>
        </authorList>
    </citation>
    <scope>NUCLEOTIDE SEQUENCE [LARGE SCALE GENOMIC DNA]</scope>
    <source>
        <strain evidence="1 2">CCM 3426</strain>
    </source>
</reference>
<proteinExistence type="predicted"/>